<proteinExistence type="predicted"/>
<evidence type="ECO:0000256" key="5">
    <source>
        <dbReference type="ARBA" id="ARBA00023010"/>
    </source>
</evidence>
<keyword evidence="7" id="KW-0539">Nucleus</keyword>
<keyword evidence="3" id="KW-0509">mRNA transport</keyword>
<evidence type="ECO:0000259" key="9">
    <source>
        <dbReference type="SMART" id="SM00160"/>
    </source>
</evidence>
<dbReference type="SMART" id="SM00160">
    <property type="entry name" value="RanBD"/>
    <property type="match status" value="1"/>
</dbReference>
<dbReference type="PANTHER" id="PTHR38697">
    <property type="entry name" value="NUCLEAR PORE COMPLEX PROTEIN SIMILAR TO S. CEREVISIAE NUP2 (EUROFUNG)"/>
    <property type="match status" value="1"/>
</dbReference>
<dbReference type="InterPro" id="IPR000156">
    <property type="entry name" value="Ran_bind_dom"/>
</dbReference>
<dbReference type="InterPro" id="IPR015007">
    <property type="entry name" value="NUP2/50/61"/>
</dbReference>
<feature type="compositionally biased region" description="Polar residues" evidence="8">
    <location>
        <begin position="923"/>
        <end position="932"/>
    </location>
</feature>
<evidence type="ECO:0000256" key="2">
    <source>
        <dbReference type="ARBA" id="ARBA00022448"/>
    </source>
</evidence>
<feature type="region of interest" description="Disordered" evidence="8">
    <location>
        <begin position="1146"/>
        <end position="1190"/>
    </location>
</feature>
<feature type="region of interest" description="Disordered" evidence="8">
    <location>
        <begin position="824"/>
        <end position="1002"/>
    </location>
</feature>
<name>A0A517L617_9PEZI</name>
<feature type="region of interest" description="Disordered" evidence="8">
    <location>
        <begin position="472"/>
        <end position="507"/>
    </location>
</feature>
<evidence type="ECO:0000256" key="8">
    <source>
        <dbReference type="SAM" id="MobiDB-lite"/>
    </source>
</evidence>
<feature type="compositionally biased region" description="Polar residues" evidence="8">
    <location>
        <begin position="854"/>
        <end position="872"/>
    </location>
</feature>
<feature type="compositionally biased region" description="Basic and acidic residues" evidence="8">
    <location>
        <begin position="330"/>
        <end position="341"/>
    </location>
</feature>
<dbReference type="GO" id="GO:0015031">
    <property type="term" value="P:protein transport"/>
    <property type="evidence" value="ECO:0007669"/>
    <property type="project" value="UniProtKB-KW"/>
</dbReference>
<feature type="compositionally biased region" description="Low complexity" evidence="8">
    <location>
        <begin position="229"/>
        <end position="254"/>
    </location>
</feature>
<feature type="region of interest" description="Disordered" evidence="8">
    <location>
        <begin position="653"/>
        <end position="709"/>
    </location>
</feature>
<keyword evidence="11" id="KW-1185">Reference proteome</keyword>
<dbReference type="SUPFAM" id="SSF50729">
    <property type="entry name" value="PH domain-like"/>
    <property type="match status" value="1"/>
</dbReference>
<dbReference type="EMBL" id="CP042189">
    <property type="protein sequence ID" value="QDS71071.1"/>
    <property type="molecule type" value="Genomic_DNA"/>
</dbReference>
<feature type="compositionally biased region" description="Polar residues" evidence="8">
    <location>
        <begin position="1157"/>
        <end position="1166"/>
    </location>
</feature>
<dbReference type="OrthoDB" id="10265837at2759"/>
<feature type="region of interest" description="Disordered" evidence="8">
    <location>
        <begin position="722"/>
        <end position="748"/>
    </location>
</feature>
<organism evidence="10 11">
    <name type="scientific">Venturia effusa</name>
    <dbReference type="NCBI Taxonomy" id="50376"/>
    <lineage>
        <taxon>Eukaryota</taxon>
        <taxon>Fungi</taxon>
        <taxon>Dikarya</taxon>
        <taxon>Ascomycota</taxon>
        <taxon>Pezizomycotina</taxon>
        <taxon>Dothideomycetes</taxon>
        <taxon>Pleosporomycetidae</taxon>
        <taxon>Venturiales</taxon>
        <taxon>Venturiaceae</taxon>
        <taxon>Venturia</taxon>
    </lineage>
</organism>
<dbReference type="InterPro" id="IPR053074">
    <property type="entry name" value="NPC_Nucleoporin"/>
</dbReference>
<feature type="compositionally biased region" description="Acidic residues" evidence="8">
    <location>
        <begin position="908"/>
        <end position="917"/>
    </location>
</feature>
<evidence type="ECO:0000256" key="3">
    <source>
        <dbReference type="ARBA" id="ARBA00022816"/>
    </source>
</evidence>
<dbReference type="Pfam" id="PF08911">
    <property type="entry name" value="NUP50"/>
    <property type="match status" value="1"/>
</dbReference>
<feature type="compositionally biased region" description="Low complexity" evidence="8">
    <location>
        <begin position="1146"/>
        <end position="1156"/>
    </location>
</feature>
<comment type="subcellular location">
    <subcellularLocation>
        <location evidence="1">Nucleus</location>
        <location evidence="1">Nuclear pore complex</location>
    </subcellularLocation>
</comment>
<feature type="compositionally biased region" description="Low complexity" evidence="8">
    <location>
        <begin position="435"/>
        <end position="449"/>
    </location>
</feature>
<feature type="compositionally biased region" description="Polar residues" evidence="8">
    <location>
        <begin position="1058"/>
        <end position="1068"/>
    </location>
</feature>
<evidence type="ECO:0000256" key="7">
    <source>
        <dbReference type="ARBA" id="ARBA00023242"/>
    </source>
</evidence>
<feature type="compositionally biased region" description="Polar residues" evidence="8">
    <location>
        <begin position="1078"/>
        <end position="1098"/>
    </location>
</feature>
<feature type="compositionally biased region" description="Acidic residues" evidence="8">
    <location>
        <begin position="376"/>
        <end position="385"/>
    </location>
</feature>
<keyword evidence="2" id="KW-0813">Transport</keyword>
<evidence type="ECO:0000313" key="11">
    <source>
        <dbReference type="Proteomes" id="UP000316270"/>
    </source>
</evidence>
<dbReference type="Pfam" id="PF00638">
    <property type="entry name" value="Ran_BP1"/>
    <property type="match status" value="1"/>
</dbReference>
<dbReference type="GO" id="GO:0051028">
    <property type="term" value="P:mRNA transport"/>
    <property type="evidence" value="ECO:0007669"/>
    <property type="project" value="UniProtKB-KW"/>
</dbReference>
<feature type="compositionally biased region" description="Basic and acidic residues" evidence="8">
    <location>
        <begin position="663"/>
        <end position="685"/>
    </location>
</feature>
<dbReference type="Gene3D" id="2.30.29.30">
    <property type="entry name" value="Pleckstrin-homology domain (PH domain)/Phosphotyrosine-binding domain (PTB)"/>
    <property type="match status" value="1"/>
</dbReference>
<sequence length="1313" mass="135607">MSALKRGAESYLTKDDANDPRMDQGGPDSAVDPVKRATAAQLAARKIKAAKGKGARSGAGGSISRSTTSFGPSPSTPQPGLFSNGAQSFPPTNGAPPIGNGSPNVSFGGFGSGGADTGFAFSPSVPVNNPFANAASNNTASSASNGGFGFNFGGSQPAAATPSTGIFSFGGNQQPAANPFSSATPQAPSTSIFGSSNTPSNNVFGASAASTAPAGGIFGSTNGGGTFGNTNGTGMFGSTSSTSQQSSGGSAFGQPPAEAKPAAPHQNFFGTPAPAVKSPFGQHNDDAMSTSPDASPQKGGSKFITNNWNKSLEPPTNGASDNSSSNGGESPDHPHIEEEPRPNPFATIPRAKSSEPPKAVETPAQSLFNVGKKQDEEESRIEDNEETPRANPFASITRKAQSTPKSAESAPSVFSQTSTSATSNIFGKPNVGPLSSFASSTTNSSTPAKTSIFSPIVKEHAIVEQSPIVGEEIASSKSSSPAFTSQTPRPSSPSEAHEAPQSVSSRTNIFGLASKPTQATTASTMDTAAAARLKEVGTVQPQDRFGNDALSSHTSAEVRNGILTHGLSMPSAESGLDAEEMKYWVREHRLSRLNLTYKRFFESQGRETNFETMDLRPMMANYITLFEEIMVPIEGPLTTLIAKHGKERGTRLYHQQNGSIPDESGKRKPGADIIREDETPKKTRIEAPPTPSFTQTPLPQPPPSQSSATANKFMDFLDKVDKATESSKSSTPAKNSTPKLPAAESPKFKMPSFVPSVNAMATFGENAAKAAAAAKQKAKDEDFDSDEETEAEWERKYEEKLAANAAELKKIQQNSGFGFKINSSASTSAPTTNGGFGFKVNTSSPAPSLAPPSTNGGFNFSRSVSPAASATGSVFDAGRSSTPSGSGNIFGHLSNAGSDVEGSARGDADDEDSEEDSAQQASTPKVSNNQANGKYGGFTESDDAPNDGGASGRSLFDRIEKRTEAPATSTSSNLFGFPVSTEKSNTTHSGGIFGSRDEPSERTPLAATAANEGGIFGFGTGTKSSTAGPTNAGGLFGFGTKPATPTPAKEASLFGFGSSPTTNSNAGDQTWKPDSPIKFNSSSTEAPKFSFTASTPKTATSTGFSFSPIAATPSGATSAPASSLFGSTNPGSSLFGASKSSGSLFVPSGSSSVLPSGATSRATTPGVSDVSGAETTGGEQEETSNDPQSDLIGMEAAKKGHDVLFEQEKVKASRYEVDPTGKKTPAWATQGVGPIAILKDQATGVTKILMKKVPNGGIVINTRLMPSMTYQQIAKRVRFGVVDPTTSKMEQWIVQVPTEDEAKKFVEVCDAHK</sequence>
<evidence type="ECO:0000313" key="10">
    <source>
        <dbReference type="EMBL" id="QDS71071.1"/>
    </source>
</evidence>
<dbReference type="STRING" id="50376.A0A517L617"/>
<evidence type="ECO:0000256" key="6">
    <source>
        <dbReference type="ARBA" id="ARBA00023132"/>
    </source>
</evidence>
<evidence type="ECO:0000256" key="4">
    <source>
        <dbReference type="ARBA" id="ARBA00022927"/>
    </source>
</evidence>
<dbReference type="Proteomes" id="UP000316270">
    <property type="component" value="Chromosome 5"/>
</dbReference>
<protein>
    <recommendedName>
        <fullName evidence="9">RanBD1 domain-containing protein</fullName>
    </recommendedName>
</protein>
<keyword evidence="5" id="KW-0811">Translocation</keyword>
<gene>
    <name evidence="10" type="ORF">FKW77_008838</name>
</gene>
<feature type="compositionally biased region" description="Basic residues" evidence="8">
    <location>
        <begin position="45"/>
        <end position="54"/>
    </location>
</feature>
<feature type="region of interest" description="Disordered" evidence="8">
    <location>
        <begin position="229"/>
        <end position="449"/>
    </location>
</feature>
<feature type="compositionally biased region" description="Polar residues" evidence="8">
    <location>
        <begin position="481"/>
        <end position="494"/>
    </location>
</feature>
<feature type="compositionally biased region" description="Low complexity" evidence="8">
    <location>
        <begin position="843"/>
        <end position="853"/>
    </location>
</feature>
<feature type="region of interest" description="Disordered" evidence="8">
    <location>
        <begin position="1058"/>
        <end position="1098"/>
    </location>
</feature>
<feature type="compositionally biased region" description="Low complexity" evidence="8">
    <location>
        <begin position="317"/>
        <end position="329"/>
    </location>
</feature>
<feature type="domain" description="RanBD1" evidence="9">
    <location>
        <begin position="1198"/>
        <end position="1308"/>
    </location>
</feature>
<feature type="compositionally biased region" description="Basic and acidic residues" evidence="8">
    <location>
        <begin position="1"/>
        <end position="22"/>
    </location>
</feature>
<reference evidence="10 11" key="1">
    <citation type="submission" date="2019-07" db="EMBL/GenBank/DDBJ databases">
        <title>Finished genome of Venturia effusa.</title>
        <authorList>
            <person name="Young C.A."/>
            <person name="Cox M.P."/>
            <person name="Ganley A.R.D."/>
            <person name="David W.J."/>
        </authorList>
    </citation>
    <scope>NUCLEOTIDE SEQUENCE [LARGE SCALE GENOMIC DNA]</scope>
    <source>
        <strain evidence="11">albino</strain>
    </source>
</reference>
<feature type="compositionally biased region" description="Low complexity" evidence="8">
    <location>
        <begin position="62"/>
        <end position="73"/>
    </location>
</feature>
<keyword evidence="4" id="KW-0653">Protein transport</keyword>
<dbReference type="InterPro" id="IPR011993">
    <property type="entry name" value="PH-like_dom_sf"/>
</dbReference>
<feature type="compositionally biased region" description="Basic and acidic residues" evidence="8">
    <location>
        <begin position="955"/>
        <end position="964"/>
    </location>
</feature>
<feature type="region of interest" description="Disordered" evidence="8">
    <location>
        <begin position="1"/>
        <end position="109"/>
    </location>
</feature>
<feature type="compositionally biased region" description="Polar residues" evidence="8">
    <location>
        <begin position="412"/>
        <end position="425"/>
    </location>
</feature>
<feature type="compositionally biased region" description="Polar residues" evidence="8">
    <location>
        <begin position="726"/>
        <end position="738"/>
    </location>
</feature>
<evidence type="ECO:0000256" key="1">
    <source>
        <dbReference type="ARBA" id="ARBA00004567"/>
    </source>
</evidence>
<dbReference type="PANTHER" id="PTHR38697:SF1">
    <property type="entry name" value="NUCLEAR PORE COMPLEX PROTEIN SIMILAR TO S. CEREVISIAE NUP2 (EUROFUNG)"/>
    <property type="match status" value="1"/>
</dbReference>
<dbReference type="GO" id="GO:0005643">
    <property type="term" value="C:nuclear pore"/>
    <property type="evidence" value="ECO:0007669"/>
    <property type="project" value="UniProtKB-SubCell"/>
</dbReference>
<keyword evidence="6" id="KW-0906">Nuclear pore complex</keyword>
<accession>A0A517L617</accession>